<proteinExistence type="predicted"/>
<evidence type="ECO:0000256" key="1">
    <source>
        <dbReference type="SAM" id="Phobius"/>
    </source>
</evidence>
<feature type="transmembrane region" description="Helical" evidence="1">
    <location>
        <begin position="65"/>
        <end position="87"/>
    </location>
</feature>
<organism evidence="2 3">
    <name type="scientific">Luedemannella helvata</name>
    <dbReference type="NCBI Taxonomy" id="349315"/>
    <lineage>
        <taxon>Bacteria</taxon>
        <taxon>Bacillati</taxon>
        <taxon>Actinomycetota</taxon>
        <taxon>Actinomycetes</taxon>
        <taxon>Micromonosporales</taxon>
        <taxon>Micromonosporaceae</taxon>
        <taxon>Luedemannella</taxon>
    </lineage>
</organism>
<keyword evidence="1" id="KW-0472">Membrane</keyword>
<gene>
    <name evidence="2" type="ORF">GCM10009681_25400</name>
</gene>
<reference evidence="2 3" key="1">
    <citation type="journal article" date="2019" name="Int. J. Syst. Evol. Microbiol.">
        <title>The Global Catalogue of Microorganisms (GCM) 10K type strain sequencing project: providing services to taxonomists for standard genome sequencing and annotation.</title>
        <authorList>
            <consortium name="The Broad Institute Genomics Platform"/>
            <consortium name="The Broad Institute Genome Sequencing Center for Infectious Disease"/>
            <person name="Wu L."/>
            <person name="Ma J."/>
        </authorList>
    </citation>
    <scope>NUCLEOTIDE SEQUENCE [LARGE SCALE GENOMIC DNA]</scope>
    <source>
        <strain evidence="2 3">JCM 13249</strain>
    </source>
</reference>
<keyword evidence="3" id="KW-1185">Reference proteome</keyword>
<dbReference type="Proteomes" id="UP001500655">
    <property type="component" value="Unassembled WGS sequence"/>
</dbReference>
<comment type="caution">
    <text evidence="2">The sequence shown here is derived from an EMBL/GenBank/DDBJ whole genome shotgun (WGS) entry which is preliminary data.</text>
</comment>
<accession>A0ABN2KDA5</accession>
<dbReference type="EMBL" id="BAAALS010000010">
    <property type="protein sequence ID" value="GAA1753321.1"/>
    <property type="molecule type" value="Genomic_DNA"/>
</dbReference>
<evidence type="ECO:0000313" key="2">
    <source>
        <dbReference type="EMBL" id="GAA1753321.1"/>
    </source>
</evidence>
<protein>
    <submittedName>
        <fullName evidence="2">Uncharacterized protein</fullName>
    </submittedName>
</protein>
<sequence length="98" mass="10595">MGHRSVVVRLLLAAGVVLIVLAINMLNVLYNPMVGQFGILDVAIIALPGLVCIALLARGTDLHPAWAFVWLVPYLGVLVLCYVAWCFTGKSRGRAGRH</sequence>
<feature type="transmembrane region" description="Helical" evidence="1">
    <location>
        <begin position="6"/>
        <end position="30"/>
    </location>
</feature>
<feature type="transmembrane region" description="Helical" evidence="1">
    <location>
        <begin position="37"/>
        <end position="59"/>
    </location>
</feature>
<keyword evidence="1" id="KW-1133">Transmembrane helix</keyword>
<name>A0ABN2KDA5_9ACTN</name>
<keyword evidence="1" id="KW-0812">Transmembrane</keyword>
<evidence type="ECO:0000313" key="3">
    <source>
        <dbReference type="Proteomes" id="UP001500655"/>
    </source>
</evidence>